<keyword evidence="1" id="KW-0812">Transmembrane</keyword>
<dbReference type="GeneTree" id="ENSGT00730000113107"/>
<dbReference type="OMA" id="AGCSICY"/>
<name>A0A8C2VDN7_CHILA</name>
<evidence type="ECO:0000313" key="3">
    <source>
        <dbReference type="Proteomes" id="UP000694398"/>
    </source>
</evidence>
<accession>A0A8C2VDN7</accession>
<evidence type="ECO:0000256" key="1">
    <source>
        <dbReference type="SAM" id="Phobius"/>
    </source>
</evidence>
<organism evidence="2 3">
    <name type="scientific">Chinchilla lanigera</name>
    <name type="common">Long-tailed chinchilla</name>
    <name type="synonym">Chinchilla villidera</name>
    <dbReference type="NCBI Taxonomy" id="34839"/>
    <lineage>
        <taxon>Eukaryota</taxon>
        <taxon>Metazoa</taxon>
        <taxon>Chordata</taxon>
        <taxon>Craniata</taxon>
        <taxon>Vertebrata</taxon>
        <taxon>Euteleostomi</taxon>
        <taxon>Mammalia</taxon>
        <taxon>Eutheria</taxon>
        <taxon>Euarchontoglires</taxon>
        <taxon>Glires</taxon>
        <taxon>Rodentia</taxon>
        <taxon>Hystricomorpha</taxon>
        <taxon>Chinchillidae</taxon>
        <taxon>Chinchilla</taxon>
    </lineage>
</organism>
<reference evidence="2" key="2">
    <citation type="submission" date="2025-09" db="UniProtKB">
        <authorList>
            <consortium name="Ensembl"/>
        </authorList>
    </citation>
    <scope>IDENTIFICATION</scope>
</reference>
<keyword evidence="1" id="KW-1133">Transmembrane helix</keyword>
<keyword evidence="1" id="KW-0472">Membrane</keyword>
<dbReference type="AlphaFoldDB" id="A0A8C2VDN7"/>
<sequence length="100" mass="10261">MDNCGDGSDQGSWPPASCRGPGLHAAALASLLLLASAGLLVGLLWCCCSSGWAARQPGARDLCLRYGAVCNICYPCPGRVAPGELRGQGPAFQDQGGLRE</sequence>
<evidence type="ECO:0000313" key="2">
    <source>
        <dbReference type="Ensembl" id="ENSCLAP00000012486.1"/>
    </source>
</evidence>
<dbReference type="Proteomes" id="UP000694398">
    <property type="component" value="Unassembled WGS sequence"/>
</dbReference>
<keyword evidence="3" id="KW-1185">Reference proteome</keyword>
<protein>
    <submittedName>
        <fullName evidence="2">Uncharacterized protein</fullName>
    </submittedName>
</protein>
<dbReference type="Ensembl" id="ENSCLAT00000012631.1">
    <property type="protein sequence ID" value="ENSCLAP00000012486.1"/>
    <property type="gene ID" value="ENSCLAG00000008631.1"/>
</dbReference>
<proteinExistence type="predicted"/>
<reference evidence="2" key="1">
    <citation type="submission" date="2025-08" db="UniProtKB">
        <authorList>
            <consortium name="Ensembl"/>
        </authorList>
    </citation>
    <scope>IDENTIFICATION</scope>
</reference>
<feature type="transmembrane region" description="Helical" evidence="1">
    <location>
        <begin position="23"/>
        <end position="46"/>
    </location>
</feature>